<dbReference type="PROSITE" id="PS50191">
    <property type="entry name" value="CRAL_TRIO"/>
    <property type="match status" value="1"/>
</dbReference>
<dbReference type="EMBL" id="CAICTM010000052">
    <property type="protein sequence ID" value="CAB9499085.1"/>
    <property type="molecule type" value="Genomic_DNA"/>
</dbReference>
<organism evidence="3 4">
    <name type="scientific">Seminavis robusta</name>
    <dbReference type="NCBI Taxonomy" id="568900"/>
    <lineage>
        <taxon>Eukaryota</taxon>
        <taxon>Sar</taxon>
        <taxon>Stramenopiles</taxon>
        <taxon>Ochrophyta</taxon>
        <taxon>Bacillariophyta</taxon>
        <taxon>Bacillariophyceae</taxon>
        <taxon>Bacillariophycidae</taxon>
        <taxon>Naviculales</taxon>
        <taxon>Naviculaceae</taxon>
        <taxon>Seminavis</taxon>
    </lineage>
</organism>
<accession>A0A9N8DEM0</accession>
<evidence type="ECO:0000259" key="2">
    <source>
        <dbReference type="PROSITE" id="PS50191"/>
    </source>
</evidence>
<dbReference type="GO" id="GO:0008526">
    <property type="term" value="F:phosphatidylinositol transfer activity"/>
    <property type="evidence" value="ECO:0007669"/>
    <property type="project" value="TreeGrafter"/>
</dbReference>
<dbReference type="Pfam" id="PF00650">
    <property type="entry name" value="CRAL_TRIO"/>
    <property type="match status" value="1"/>
</dbReference>
<proteinExistence type="predicted"/>
<feature type="compositionally biased region" description="Polar residues" evidence="1">
    <location>
        <begin position="128"/>
        <end position="139"/>
    </location>
</feature>
<dbReference type="SMART" id="SM00516">
    <property type="entry name" value="SEC14"/>
    <property type="match status" value="1"/>
</dbReference>
<feature type="region of interest" description="Disordered" evidence="1">
    <location>
        <begin position="101"/>
        <end position="148"/>
    </location>
</feature>
<protein>
    <recommendedName>
        <fullName evidence="2">CRAL-TRIO domain-containing protein</fullName>
    </recommendedName>
</protein>
<dbReference type="CDD" id="cd00170">
    <property type="entry name" value="SEC14"/>
    <property type="match status" value="1"/>
</dbReference>
<dbReference type="InterPro" id="IPR052578">
    <property type="entry name" value="PI_Transfer_CRAL-TRIO"/>
</dbReference>
<dbReference type="InterPro" id="IPR001251">
    <property type="entry name" value="CRAL-TRIO_dom"/>
</dbReference>
<dbReference type="Gene3D" id="3.40.525.10">
    <property type="entry name" value="CRAL-TRIO lipid binding domain"/>
    <property type="match status" value="1"/>
</dbReference>
<dbReference type="AlphaFoldDB" id="A0A9N8DEM0"/>
<reference evidence="3" key="1">
    <citation type="submission" date="2020-06" db="EMBL/GenBank/DDBJ databases">
        <authorList>
            <consortium name="Plant Systems Biology data submission"/>
        </authorList>
    </citation>
    <scope>NUCLEOTIDE SEQUENCE</scope>
    <source>
        <strain evidence="3">D6</strain>
    </source>
</reference>
<name>A0A9N8DEM0_9STRA</name>
<dbReference type="PANTHER" id="PTHR45824:SF29">
    <property type="entry name" value="GH16843P"/>
    <property type="match status" value="1"/>
</dbReference>
<dbReference type="Proteomes" id="UP001153069">
    <property type="component" value="Unassembled WGS sequence"/>
</dbReference>
<keyword evidence="4" id="KW-1185">Reference proteome</keyword>
<dbReference type="OrthoDB" id="75724at2759"/>
<dbReference type="PANTHER" id="PTHR45824">
    <property type="entry name" value="GH16843P"/>
    <property type="match status" value="1"/>
</dbReference>
<evidence type="ECO:0000313" key="4">
    <source>
        <dbReference type="Proteomes" id="UP001153069"/>
    </source>
</evidence>
<gene>
    <name evidence="3" type="ORF">SEMRO_53_G031450.1</name>
</gene>
<sequence length="440" mass="50521">MASRLRRSFRRRSSNTGTINGSSEQKQKHETNGGCSTETNDAHAHNELELPSTAATPQEPRLNLSRPPTVRRVTSGTLRKDDSIRLDYDYDYDYDVPAGTYKQCDCGSDGSDEEEDPGLESSSISSLEGDQQKQQPATSRSKRDPEARKVQEIFATLSDMDRETAARTSWKYYNEVGQRDNVIDIRRRDALARAMIQRHLAQEGGDTAATIKSVHATLQGRRDEKLDWLRTAWHPAPTWSPERQEFSQMVRATMSRWLGPHGRVCILDYDDEDRCNFYHKLNISTSGTRYFREGVLYSASFMLEKAIACSERRSHGRQTQVNVVLDFREVNMRDKDKTLPISIALELVDLMKNHNPQRLYTVYMIDAPFLARFAWPIFRPFVNHIVQGGIKFVTGKRQIIKVFGAKMLHYDRASNLDMDKFYQLPFDQAYEDVHGSALEY</sequence>
<feature type="region of interest" description="Disordered" evidence="1">
    <location>
        <begin position="1"/>
        <end position="76"/>
    </location>
</feature>
<feature type="compositionally biased region" description="Basic residues" evidence="1">
    <location>
        <begin position="1"/>
        <end position="13"/>
    </location>
</feature>
<dbReference type="SUPFAM" id="SSF52087">
    <property type="entry name" value="CRAL/TRIO domain"/>
    <property type="match status" value="1"/>
</dbReference>
<dbReference type="InterPro" id="IPR036865">
    <property type="entry name" value="CRAL-TRIO_dom_sf"/>
</dbReference>
<comment type="caution">
    <text evidence="3">The sequence shown here is derived from an EMBL/GenBank/DDBJ whole genome shotgun (WGS) entry which is preliminary data.</text>
</comment>
<feature type="domain" description="CRAL-TRIO" evidence="2">
    <location>
        <begin position="266"/>
        <end position="420"/>
    </location>
</feature>
<feature type="compositionally biased region" description="Polar residues" evidence="1">
    <location>
        <begin position="15"/>
        <end position="24"/>
    </location>
</feature>
<evidence type="ECO:0000313" key="3">
    <source>
        <dbReference type="EMBL" id="CAB9499085.1"/>
    </source>
</evidence>
<evidence type="ECO:0000256" key="1">
    <source>
        <dbReference type="SAM" id="MobiDB-lite"/>
    </source>
</evidence>